<dbReference type="EMBL" id="VZDO01000015">
    <property type="protein sequence ID" value="KAB0677700.1"/>
    <property type="molecule type" value="Genomic_DNA"/>
</dbReference>
<evidence type="ECO:0000256" key="1">
    <source>
        <dbReference type="ARBA" id="ARBA00004377"/>
    </source>
</evidence>
<name>A0A7V7TYQ7_9HYPH</name>
<evidence type="ECO:0000256" key="3">
    <source>
        <dbReference type="ARBA" id="ARBA00022448"/>
    </source>
</evidence>
<dbReference type="Pfam" id="PF26002">
    <property type="entry name" value="Beta-barrel_AprE"/>
    <property type="match status" value="1"/>
</dbReference>
<feature type="domain" description="AprE-like long alpha-helical hairpin" evidence="11">
    <location>
        <begin position="92"/>
        <end position="282"/>
    </location>
</feature>
<evidence type="ECO:0000259" key="12">
    <source>
        <dbReference type="Pfam" id="PF26002"/>
    </source>
</evidence>
<dbReference type="InterPro" id="IPR058982">
    <property type="entry name" value="Beta-barrel_AprE"/>
</dbReference>
<dbReference type="Gene3D" id="2.40.30.170">
    <property type="match status" value="1"/>
</dbReference>
<evidence type="ECO:0000256" key="5">
    <source>
        <dbReference type="ARBA" id="ARBA00022519"/>
    </source>
</evidence>
<dbReference type="Gene3D" id="2.40.50.100">
    <property type="match status" value="1"/>
</dbReference>
<keyword evidence="6" id="KW-0812">Transmembrane</keyword>
<dbReference type="PANTHER" id="PTHR30386">
    <property type="entry name" value="MEMBRANE FUSION SUBUNIT OF EMRAB-TOLC MULTIDRUG EFFLUX PUMP"/>
    <property type="match status" value="1"/>
</dbReference>
<dbReference type="AlphaFoldDB" id="A0A7V7TYQ7"/>
<evidence type="ECO:0000256" key="9">
    <source>
        <dbReference type="RuleBase" id="RU365093"/>
    </source>
</evidence>
<keyword evidence="10" id="KW-0175">Coiled coil</keyword>
<dbReference type="InterPro" id="IPR010129">
    <property type="entry name" value="T1SS_HlyD"/>
</dbReference>
<evidence type="ECO:0000313" key="14">
    <source>
        <dbReference type="Proteomes" id="UP000432089"/>
    </source>
</evidence>
<dbReference type="PRINTS" id="PR01490">
    <property type="entry name" value="RTXTOXIND"/>
</dbReference>
<keyword evidence="8" id="KW-0472">Membrane</keyword>
<evidence type="ECO:0000256" key="10">
    <source>
        <dbReference type="SAM" id="Coils"/>
    </source>
</evidence>
<dbReference type="InterPro" id="IPR058781">
    <property type="entry name" value="HH_AprE-like"/>
</dbReference>
<evidence type="ECO:0000256" key="7">
    <source>
        <dbReference type="ARBA" id="ARBA00022989"/>
    </source>
</evidence>
<keyword evidence="14" id="KW-1185">Reference proteome</keyword>
<feature type="coiled-coil region" evidence="10">
    <location>
        <begin position="153"/>
        <end position="187"/>
    </location>
</feature>
<evidence type="ECO:0000256" key="2">
    <source>
        <dbReference type="ARBA" id="ARBA00009477"/>
    </source>
</evidence>
<evidence type="ECO:0000256" key="6">
    <source>
        <dbReference type="ARBA" id="ARBA00022692"/>
    </source>
</evidence>
<comment type="caution">
    <text evidence="13">The sequence shown here is derived from an EMBL/GenBank/DDBJ whole genome shotgun (WGS) entry which is preliminary data.</text>
</comment>
<evidence type="ECO:0000256" key="4">
    <source>
        <dbReference type="ARBA" id="ARBA00022475"/>
    </source>
</evidence>
<dbReference type="NCBIfam" id="TIGR01843">
    <property type="entry name" value="type_I_hlyD"/>
    <property type="match status" value="1"/>
</dbReference>
<dbReference type="Proteomes" id="UP000432089">
    <property type="component" value="Unassembled WGS sequence"/>
</dbReference>
<reference evidence="13 14" key="1">
    <citation type="submission" date="2019-09" db="EMBL/GenBank/DDBJ databases">
        <title>YIM 132180 draft genome.</title>
        <authorList>
            <person name="Zhang K."/>
        </authorList>
    </citation>
    <scope>NUCLEOTIDE SEQUENCE [LARGE SCALE GENOMIC DNA]</scope>
    <source>
        <strain evidence="13 14">YIM 132180</strain>
    </source>
</reference>
<keyword evidence="3 9" id="KW-0813">Transport</keyword>
<evidence type="ECO:0000256" key="8">
    <source>
        <dbReference type="ARBA" id="ARBA00023136"/>
    </source>
</evidence>
<gene>
    <name evidence="13" type="ORF">F6X38_17085</name>
</gene>
<dbReference type="GO" id="GO:0015031">
    <property type="term" value="P:protein transport"/>
    <property type="evidence" value="ECO:0007669"/>
    <property type="project" value="InterPro"/>
</dbReference>
<dbReference type="PANTHER" id="PTHR30386:SF17">
    <property type="entry name" value="ALKALINE PROTEASE SECRETION PROTEIN APRE"/>
    <property type="match status" value="1"/>
</dbReference>
<evidence type="ECO:0000313" key="13">
    <source>
        <dbReference type="EMBL" id="KAB0677700.1"/>
    </source>
</evidence>
<dbReference type="Pfam" id="PF25994">
    <property type="entry name" value="HH_AprE"/>
    <property type="match status" value="1"/>
</dbReference>
<accession>A0A7V7TYQ7</accession>
<sequence length="436" mass="47204">MSSNQSAGSLASISRHLRFGLTTSIVVAFAFGAWASTAKLSGAVIAHGTLVVASSLKKIQHPTGGVVGELLVREGDSVRAGDVLLRLDPTQAKASLQIVSKEIDELTARQAREEAEQSEADDVAFPADLVARQAEPAVGRLLADERRLFLIRLEAREGEKAQLRQKAEESRKEIDGLNEQIAAKDQQLIYIDKELAGVRELLEKRLVQFTRVAALERDKAALRGERGQYSAGVASANGRIAETELAVLQVDHALRTEVAKDLAEIRGRLGELRERQVAAEDQLARIDVRAPQDGVVHELAVHTVGGVVRAGDTMMEIVPQGDQLIVEAKIAPQDVNDVHIGQEAALRFSGLNARTTAELLGSVSRVSPDVAQDARTGASYYTIDVTLAPEQLARLDGVKPVPGMPVEAFVKTHDRTALAYLTQPLVEQINRAFREK</sequence>
<dbReference type="GO" id="GO:0005886">
    <property type="term" value="C:plasma membrane"/>
    <property type="evidence" value="ECO:0007669"/>
    <property type="project" value="UniProtKB-SubCell"/>
</dbReference>
<keyword evidence="4 9" id="KW-1003">Cell membrane</keyword>
<proteinExistence type="inferred from homology"/>
<comment type="subcellular location">
    <subcellularLocation>
        <location evidence="1 9">Cell inner membrane</location>
        <topology evidence="1 9">Single-pass membrane protein</topology>
    </subcellularLocation>
</comment>
<feature type="domain" description="AprE-like beta-barrel" evidence="12">
    <location>
        <begin position="324"/>
        <end position="412"/>
    </location>
</feature>
<protein>
    <recommendedName>
        <fullName evidence="9">Membrane fusion protein (MFP) family protein</fullName>
    </recommendedName>
</protein>
<organism evidence="13 14">
    <name type="scientific">Plantimonas leprariae</name>
    <dbReference type="NCBI Taxonomy" id="2615207"/>
    <lineage>
        <taxon>Bacteria</taxon>
        <taxon>Pseudomonadati</taxon>
        <taxon>Pseudomonadota</taxon>
        <taxon>Alphaproteobacteria</taxon>
        <taxon>Hyphomicrobiales</taxon>
        <taxon>Aurantimonadaceae</taxon>
        <taxon>Plantimonas</taxon>
    </lineage>
</organism>
<keyword evidence="7" id="KW-1133">Transmembrane helix</keyword>
<dbReference type="RefSeq" id="WP_150971748.1">
    <property type="nucleotide sequence ID" value="NZ_VZDO01000015.1"/>
</dbReference>
<keyword evidence="5 9" id="KW-0997">Cell inner membrane</keyword>
<comment type="similarity">
    <text evidence="2 9">Belongs to the membrane fusion protein (MFP) (TC 8.A.1) family.</text>
</comment>
<dbReference type="InterPro" id="IPR050739">
    <property type="entry name" value="MFP"/>
</dbReference>
<evidence type="ECO:0000259" key="11">
    <source>
        <dbReference type="Pfam" id="PF25994"/>
    </source>
</evidence>